<reference evidence="6" key="1">
    <citation type="journal article" date="2019" name="Int. J. Syst. Evol. Microbiol.">
        <title>The Global Catalogue of Microorganisms (GCM) 10K type strain sequencing project: providing services to taxonomists for standard genome sequencing and annotation.</title>
        <authorList>
            <consortium name="The Broad Institute Genomics Platform"/>
            <consortium name="The Broad Institute Genome Sequencing Center for Infectious Disease"/>
            <person name="Wu L."/>
            <person name="Ma J."/>
        </authorList>
    </citation>
    <scope>NUCLEOTIDE SEQUENCE [LARGE SCALE GENOMIC DNA]</scope>
    <source>
        <strain evidence="6">CCUG 55585</strain>
    </source>
</reference>
<dbReference type="Gene3D" id="3.30.420.240">
    <property type="match status" value="1"/>
</dbReference>
<sequence>MLIPCPETDTRRACRLLYWTGWDIPSLSREFGRPLTTLHSWRTRDGWDKAPVIARIEAATEARYMQLVLKDKKTPHDFKEIDLLGRQLERHARINRFLEPGGNEAHLNPNVENRNKGEKKRKPANFFTEAQIEQLERNYQDRMFRYQLRWKEALLTARIRNILKSRQIGATYAIAFESLIDALKTGKNKLFISASKAQAYAFRAYIVDFAREVGVELKGDPITLGNNGARLYFLATNFRVTQGFSGDLIFDEYQWTANFLKIRHTAAGMAAQKRFTQTYITTPSSTTHDGWSLWSGDHWNSKRPAGERVVIDISHDALREGALGPDRQWRNIVTLEDALADGCDLFDIDDIRAENSPDEYANKFGCQPIDDTASVFPFAELQPCMVDSWEEWLDLKPFAPRPLGNRPVWIGYDPAKSGDGAAIVVIAAPQTPLSPFRIVEREMFKGMDYTVQVEHIRRLTERYNVVHIGMDTNAVGASVIEAVRTFFPTVVGDTYTPAVKTAMVYKAKEVIMARRLQFDRGWQDVAHAFMAIRKGITASGRHITFYSQRSESIGHADVAWATMHALRNEPLTAVGDHGKAQVEIFS</sequence>
<evidence type="ECO:0000256" key="2">
    <source>
        <dbReference type="SAM" id="MobiDB-lite"/>
    </source>
</evidence>
<comment type="caution">
    <text evidence="5">The sequence shown here is derived from an EMBL/GenBank/DDBJ whole genome shotgun (WGS) entry which is preliminary data.</text>
</comment>
<proteinExistence type="predicted"/>
<dbReference type="InterPro" id="IPR027417">
    <property type="entry name" value="P-loop_NTPase"/>
</dbReference>
<name>A0ABW2YF00_9GAMM</name>
<keyword evidence="1" id="KW-1188">Viral release from host cell</keyword>
<evidence type="ECO:0000259" key="4">
    <source>
        <dbReference type="Pfam" id="PF17289"/>
    </source>
</evidence>
<gene>
    <name evidence="5" type="ORF">ACFQ0E_15245</name>
</gene>
<organism evidence="5 6">
    <name type="scientific">Lysobacter brunescens</name>
    <dbReference type="NCBI Taxonomy" id="262323"/>
    <lineage>
        <taxon>Bacteria</taxon>
        <taxon>Pseudomonadati</taxon>
        <taxon>Pseudomonadota</taxon>
        <taxon>Gammaproteobacteria</taxon>
        <taxon>Lysobacterales</taxon>
        <taxon>Lysobacteraceae</taxon>
        <taxon>Lysobacter</taxon>
    </lineage>
</organism>
<dbReference type="InterPro" id="IPR010332">
    <property type="entry name" value="ATPase_terminase-su_N"/>
</dbReference>
<evidence type="ECO:0000256" key="1">
    <source>
        <dbReference type="ARBA" id="ARBA00022612"/>
    </source>
</evidence>
<dbReference type="InterPro" id="IPR035421">
    <property type="entry name" value="Terminase_6C"/>
</dbReference>
<dbReference type="Pfam" id="PF17289">
    <property type="entry name" value="Terminase_6C"/>
    <property type="match status" value="1"/>
</dbReference>
<protein>
    <submittedName>
        <fullName evidence="5">Terminase large subunit domain-containing protein</fullName>
    </submittedName>
</protein>
<dbReference type="Proteomes" id="UP001597110">
    <property type="component" value="Unassembled WGS sequence"/>
</dbReference>
<evidence type="ECO:0000259" key="3">
    <source>
        <dbReference type="Pfam" id="PF06056"/>
    </source>
</evidence>
<dbReference type="Pfam" id="PF06056">
    <property type="entry name" value="Terminase_5"/>
    <property type="match status" value="1"/>
</dbReference>
<feature type="region of interest" description="Disordered" evidence="2">
    <location>
        <begin position="101"/>
        <end position="122"/>
    </location>
</feature>
<dbReference type="RefSeq" id="WP_386825244.1">
    <property type="nucleotide sequence ID" value="NZ_JBHTIF010000003.1"/>
</dbReference>
<feature type="domain" description="Terminase ATPase subunit N-terminal" evidence="3">
    <location>
        <begin position="9"/>
        <end position="66"/>
    </location>
</feature>
<dbReference type="Pfam" id="PF03237">
    <property type="entry name" value="Terminase_6N"/>
    <property type="match status" value="1"/>
</dbReference>
<dbReference type="Gene3D" id="3.40.50.300">
    <property type="entry name" value="P-loop containing nucleotide triphosphate hydrolases"/>
    <property type="match status" value="1"/>
</dbReference>
<evidence type="ECO:0000313" key="6">
    <source>
        <dbReference type="Proteomes" id="UP001597110"/>
    </source>
</evidence>
<feature type="domain" description="Terminase large subunit gp17-like C-terminal" evidence="4">
    <location>
        <begin position="410"/>
        <end position="568"/>
    </location>
</feature>
<evidence type="ECO:0000313" key="5">
    <source>
        <dbReference type="EMBL" id="MFD0726952.1"/>
    </source>
</evidence>
<keyword evidence="6" id="KW-1185">Reference proteome</keyword>
<dbReference type="EMBL" id="JBHTIF010000003">
    <property type="protein sequence ID" value="MFD0726952.1"/>
    <property type="molecule type" value="Genomic_DNA"/>
</dbReference>
<accession>A0ABW2YF00</accession>